<dbReference type="Proteomes" id="UP000237082">
    <property type="component" value="Unassembled WGS sequence"/>
</dbReference>
<gene>
    <name evidence="2" type="ORF">C2I19_02730</name>
</gene>
<sequence>MNTTIHKVPATHAWQWFKEAYGLFKQQKPVWIIMCVFYILAYIAILQIPAIGSILLACAAPIFTGGFLLAARKRSVNQTVRFADLFLGWHNHFRPLASFSALMLPLILIENVFGQSLATAHGQPASPGAWLVILALMLIHGALMYAPALLVFQRLPLGRALACSFRGVLRNWPAIALSVLLQSIMVLLSIATLGLALIVLLPVMCLNSYTSWRDIYTDETLPYVA</sequence>
<keyword evidence="3" id="KW-1185">Reference proteome</keyword>
<dbReference type="OrthoDB" id="5298483at2"/>
<accession>A0A2S5DKH5</accession>
<dbReference type="EMBL" id="PQWB01000011">
    <property type="protein sequence ID" value="POZ63566.1"/>
    <property type="molecule type" value="Genomic_DNA"/>
</dbReference>
<evidence type="ECO:0000313" key="3">
    <source>
        <dbReference type="Proteomes" id="UP000237082"/>
    </source>
</evidence>
<dbReference type="NCBIfam" id="NF041043">
    <property type="entry name" value="BPSS1780_fam"/>
    <property type="match status" value="1"/>
</dbReference>
<feature type="transmembrane region" description="Helical" evidence="1">
    <location>
        <begin position="30"/>
        <end position="48"/>
    </location>
</feature>
<keyword evidence="1" id="KW-0812">Transmembrane</keyword>
<name>A0A2S5DKH5_9NEIS</name>
<dbReference type="InterPro" id="IPR047798">
    <property type="entry name" value="BPSS1780-like"/>
</dbReference>
<reference evidence="3" key="1">
    <citation type="submission" date="2018-02" db="EMBL/GenBank/DDBJ databases">
        <authorList>
            <person name="O'Hara-Hanley K."/>
            <person name="Soby S."/>
        </authorList>
    </citation>
    <scope>NUCLEOTIDE SEQUENCE [LARGE SCALE GENOMIC DNA]</scope>
    <source>
        <strain evidence="3">MWU14-2602</strain>
    </source>
</reference>
<evidence type="ECO:0000256" key="1">
    <source>
        <dbReference type="SAM" id="Phobius"/>
    </source>
</evidence>
<feature type="transmembrane region" description="Helical" evidence="1">
    <location>
        <begin position="54"/>
        <end position="71"/>
    </location>
</feature>
<dbReference type="RefSeq" id="WP_103901183.1">
    <property type="nucleotide sequence ID" value="NZ_PQWB01000011.1"/>
</dbReference>
<feature type="transmembrane region" description="Helical" evidence="1">
    <location>
        <begin position="92"/>
        <end position="109"/>
    </location>
</feature>
<dbReference type="AlphaFoldDB" id="A0A2S5DKH5"/>
<protein>
    <recommendedName>
        <fullName evidence="4">DUF624 domain-containing protein</fullName>
    </recommendedName>
</protein>
<proteinExistence type="predicted"/>
<comment type="caution">
    <text evidence="2">The sequence shown here is derived from an EMBL/GenBank/DDBJ whole genome shotgun (WGS) entry which is preliminary data.</text>
</comment>
<feature type="transmembrane region" description="Helical" evidence="1">
    <location>
        <begin position="172"/>
        <end position="201"/>
    </location>
</feature>
<evidence type="ECO:0008006" key="4">
    <source>
        <dbReference type="Google" id="ProtNLM"/>
    </source>
</evidence>
<organism evidence="2 3">
    <name type="scientific">Chromobacterium alticapitis</name>
    <dbReference type="NCBI Taxonomy" id="2073169"/>
    <lineage>
        <taxon>Bacteria</taxon>
        <taxon>Pseudomonadati</taxon>
        <taxon>Pseudomonadota</taxon>
        <taxon>Betaproteobacteria</taxon>
        <taxon>Neisseriales</taxon>
        <taxon>Chromobacteriaceae</taxon>
        <taxon>Chromobacterium</taxon>
    </lineage>
</organism>
<evidence type="ECO:0000313" key="2">
    <source>
        <dbReference type="EMBL" id="POZ63566.1"/>
    </source>
</evidence>
<keyword evidence="1" id="KW-0472">Membrane</keyword>
<keyword evidence="1" id="KW-1133">Transmembrane helix</keyword>
<feature type="transmembrane region" description="Helical" evidence="1">
    <location>
        <begin position="129"/>
        <end position="152"/>
    </location>
</feature>